<evidence type="ECO:0000259" key="13">
    <source>
        <dbReference type="PROSITE" id="PS51192"/>
    </source>
</evidence>
<proteinExistence type="inferred from homology"/>
<dbReference type="PROSITE" id="PS51194">
    <property type="entry name" value="HELICASE_CTER"/>
    <property type="match status" value="1"/>
</dbReference>
<evidence type="ECO:0000256" key="8">
    <source>
        <dbReference type="ARBA" id="ARBA00047984"/>
    </source>
</evidence>
<evidence type="ECO:0000259" key="15">
    <source>
        <dbReference type="PROSITE" id="PS51195"/>
    </source>
</evidence>
<dbReference type="Pfam" id="PF00270">
    <property type="entry name" value="DEAD"/>
    <property type="match status" value="1"/>
</dbReference>
<dbReference type="GO" id="GO:0005829">
    <property type="term" value="C:cytosol"/>
    <property type="evidence" value="ECO:0007669"/>
    <property type="project" value="TreeGrafter"/>
</dbReference>
<dbReference type="STRING" id="681398.PJIAN_11028"/>
<dbReference type="SMART" id="SM00490">
    <property type="entry name" value="HELICc"/>
    <property type="match status" value="1"/>
</dbReference>
<dbReference type="Pfam" id="PF00271">
    <property type="entry name" value="Helicase_C"/>
    <property type="match status" value="1"/>
</dbReference>
<dbReference type="CDD" id="cd12252">
    <property type="entry name" value="RRM_DbpA"/>
    <property type="match status" value="1"/>
</dbReference>
<feature type="domain" description="DEAD-box RNA helicase Q" evidence="15">
    <location>
        <begin position="1"/>
        <end position="29"/>
    </location>
</feature>
<evidence type="ECO:0000259" key="14">
    <source>
        <dbReference type="PROSITE" id="PS51194"/>
    </source>
</evidence>
<organism evidence="16 17">
    <name type="scientific">Paludibacter jiangxiensis</name>
    <dbReference type="NCBI Taxonomy" id="681398"/>
    <lineage>
        <taxon>Bacteria</taxon>
        <taxon>Pseudomonadati</taxon>
        <taxon>Bacteroidota</taxon>
        <taxon>Bacteroidia</taxon>
        <taxon>Bacteroidales</taxon>
        <taxon>Paludibacteraceae</taxon>
        <taxon>Paludibacter</taxon>
    </lineage>
</organism>
<evidence type="ECO:0000256" key="2">
    <source>
        <dbReference type="ARBA" id="ARBA00022490"/>
    </source>
</evidence>
<dbReference type="GO" id="GO:0016787">
    <property type="term" value="F:hydrolase activity"/>
    <property type="evidence" value="ECO:0007669"/>
    <property type="project" value="UniProtKB-KW"/>
</dbReference>
<name>A0A170Z938_9BACT</name>
<evidence type="ECO:0000256" key="3">
    <source>
        <dbReference type="ARBA" id="ARBA00022741"/>
    </source>
</evidence>
<evidence type="ECO:0000313" key="17">
    <source>
        <dbReference type="Proteomes" id="UP000076586"/>
    </source>
</evidence>
<dbReference type="EC" id="3.6.4.13" evidence="1"/>
<dbReference type="PANTHER" id="PTHR47959">
    <property type="entry name" value="ATP-DEPENDENT RNA HELICASE RHLE-RELATED"/>
    <property type="match status" value="1"/>
</dbReference>
<dbReference type="Gene3D" id="3.30.70.330">
    <property type="match status" value="1"/>
</dbReference>
<evidence type="ECO:0000256" key="7">
    <source>
        <dbReference type="ARBA" id="ARBA00038437"/>
    </source>
</evidence>
<feature type="region of interest" description="Disordered" evidence="12">
    <location>
        <begin position="538"/>
        <end position="563"/>
    </location>
</feature>
<feature type="domain" description="Helicase ATP-binding" evidence="13">
    <location>
        <begin position="33"/>
        <end position="204"/>
    </location>
</feature>
<dbReference type="InterPro" id="IPR050079">
    <property type="entry name" value="DEAD_box_RNA_helicase"/>
</dbReference>
<dbReference type="InterPro" id="IPR012677">
    <property type="entry name" value="Nucleotide-bd_a/b_plait_sf"/>
</dbReference>
<feature type="compositionally biased region" description="Basic and acidic residues" evidence="12">
    <location>
        <begin position="552"/>
        <end position="563"/>
    </location>
</feature>
<dbReference type="OrthoDB" id="9785240at2"/>
<dbReference type="InterPro" id="IPR011545">
    <property type="entry name" value="DEAD/DEAH_box_helicase_dom"/>
</dbReference>
<dbReference type="Gene3D" id="3.40.50.300">
    <property type="entry name" value="P-loop containing nucleotide triphosphate hydrolases"/>
    <property type="match status" value="2"/>
</dbReference>
<dbReference type="RefSeq" id="WP_068702604.1">
    <property type="nucleotide sequence ID" value="NZ_BDCR01000001.1"/>
</dbReference>
<accession>A0A170Z938</accession>
<dbReference type="SUPFAM" id="SSF52540">
    <property type="entry name" value="P-loop containing nucleoside triphosphate hydrolases"/>
    <property type="match status" value="1"/>
</dbReference>
<reference evidence="17" key="2">
    <citation type="journal article" date="2017" name="Genome Announc.">
        <title>Draft genome sequence of Paludibacter jiangxiensis NM7(T), a propionate-producing fermentative bacterium.</title>
        <authorList>
            <person name="Qiu Y.-L."/>
            <person name="Tourlousse D.M."/>
            <person name="Matsuura N."/>
            <person name="Ohashi A."/>
            <person name="Sekiguchi Y."/>
        </authorList>
    </citation>
    <scope>NUCLEOTIDE SEQUENCE [LARGE SCALE GENOMIC DNA]</scope>
    <source>
        <strain evidence="17">NM7</strain>
    </source>
</reference>
<dbReference type="FunFam" id="3.40.50.300:FF:000108">
    <property type="entry name" value="ATP-dependent RNA helicase RhlE"/>
    <property type="match status" value="1"/>
</dbReference>
<dbReference type="Proteomes" id="UP000076586">
    <property type="component" value="Unassembled WGS sequence"/>
</dbReference>
<feature type="short sequence motif" description="Q motif" evidence="10">
    <location>
        <begin position="1"/>
        <end position="29"/>
    </location>
</feature>
<comment type="caution">
    <text evidence="16">The sequence shown here is derived from an EMBL/GenBank/DDBJ whole genome shotgun (WGS) entry which is preliminary data.</text>
</comment>
<keyword evidence="17" id="KW-1185">Reference proteome</keyword>
<dbReference type="CDD" id="cd00268">
    <property type="entry name" value="DEADc"/>
    <property type="match status" value="1"/>
</dbReference>
<keyword evidence="6 11" id="KW-0067">ATP-binding</keyword>
<dbReference type="GO" id="GO:0009266">
    <property type="term" value="P:response to temperature stimulus"/>
    <property type="evidence" value="ECO:0007669"/>
    <property type="project" value="UniProtKB-ARBA"/>
</dbReference>
<comment type="catalytic activity">
    <reaction evidence="8">
        <text>ATP + H2O = ADP + phosphate + H(+)</text>
        <dbReference type="Rhea" id="RHEA:13065"/>
        <dbReference type="ChEBI" id="CHEBI:15377"/>
        <dbReference type="ChEBI" id="CHEBI:15378"/>
        <dbReference type="ChEBI" id="CHEBI:30616"/>
        <dbReference type="ChEBI" id="CHEBI:43474"/>
        <dbReference type="ChEBI" id="CHEBI:456216"/>
        <dbReference type="EC" id="3.6.4.13"/>
    </reaction>
</comment>
<dbReference type="EMBL" id="BDCR01000001">
    <property type="protein sequence ID" value="GAT62434.1"/>
    <property type="molecule type" value="Genomic_DNA"/>
</dbReference>
<reference evidence="17" key="1">
    <citation type="submission" date="2016-04" db="EMBL/GenBank/DDBJ databases">
        <title>Draft genome sequence of Paludibacter jiangxiensis strain NM7.</title>
        <authorList>
            <person name="Qiu Y."/>
            <person name="Matsuura N."/>
            <person name="Ohashi A."/>
            <person name="Tourlousse M.D."/>
            <person name="Sekiguchi Y."/>
        </authorList>
    </citation>
    <scope>NUCLEOTIDE SEQUENCE [LARGE SCALE GENOMIC DNA]</scope>
    <source>
        <strain evidence="17">NM7</strain>
    </source>
</reference>
<dbReference type="PANTHER" id="PTHR47959:SF13">
    <property type="entry name" value="ATP-DEPENDENT RNA HELICASE RHLE"/>
    <property type="match status" value="1"/>
</dbReference>
<dbReference type="InterPro" id="IPR027417">
    <property type="entry name" value="P-loop_NTPase"/>
</dbReference>
<protein>
    <recommendedName>
        <fullName evidence="9">DEAD-box ATP-dependent RNA helicase RhpA</fullName>
        <ecNumber evidence="1">3.6.4.13</ecNumber>
    </recommendedName>
</protein>
<dbReference type="InterPro" id="IPR044742">
    <property type="entry name" value="DEAD/DEAH_RhlB"/>
</dbReference>
<evidence type="ECO:0000256" key="12">
    <source>
        <dbReference type="SAM" id="MobiDB-lite"/>
    </source>
</evidence>
<dbReference type="GO" id="GO:0005524">
    <property type="term" value="F:ATP binding"/>
    <property type="evidence" value="ECO:0007669"/>
    <property type="project" value="UniProtKB-KW"/>
</dbReference>
<dbReference type="GO" id="GO:0003676">
    <property type="term" value="F:nucleic acid binding"/>
    <property type="evidence" value="ECO:0007669"/>
    <property type="project" value="InterPro"/>
</dbReference>
<dbReference type="Pfam" id="PF03880">
    <property type="entry name" value="DbpA"/>
    <property type="match status" value="1"/>
</dbReference>
<keyword evidence="5 11" id="KW-0347">Helicase</keyword>
<comment type="similarity">
    <text evidence="7 11">Belongs to the DEAD box helicase family.</text>
</comment>
<dbReference type="GO" id="GO:0003724">
    <property type="term" value="F:RNA helicase activity"/>
    <property type="evidence" value="ECO:0007669"/>
    <property type="project" value="UniProtKB-EC"/>
</dbReference>
<dbReference type="SMART" id="SM00487">
    <property type="entry name" value="DEXDc"/>
    <property type="match status" value="1"/>
</dbReference>
<evidence type="ECO:0000256" key="4">
    <source>
        <dbReference type="ARBA" id="ARBA00022801"/>
    </source>
</evidence>
<dbReference type="PROSITE" id="PS00039">
    <property type="entry name" value="DEAD_ATP_HELICASE"/>
    <property type="match status" value="1"/>
</dbReference>
<keyword evidence="2" id="KW-0963">Cytoplasm</keyword>
<dbReference type="PROSITE" id="PS51192">
    <property type="entry name" value="HELICASE_ATP_BIND_1"/>
    <property type="match status" value="1"/>
</dbReference>
<dbReference type="InterPro" id="IPR005580">
    <property type="entry name" value="DbpA/CsdA_RNA-bd_dom"/>
</dbReference>
<keyword evidence="3 11" id="KW-0547">Nucleotide-binding</keyword>
<evidence type="ECO:0000256" key="10">
    <source>
        <dbReference type="PROSITE-ProRule" id="PRU00552"/>
    </source>
</evidence>
<dbReference type="InterPro" id="IPR000629">
    <property type="entry name" value="RNA-helicase_DEAD-box_CS"/>
</dbReference>
<feature type="domain" description="Helicase C-terminal" evidence="14">
    <location>
        <begin position="234"/>
        <end position="376"/>
    </location>
</feature>
<evidence type="ECO:0000256" key="6">
    <source>
        <dbReference type="ARBA" id="ARBA00022840"/>
    </source>
</evidence>
<dbReference type="InterPro" id="IPR014001">
    <property type="entry name" value="Helicase_ATP-bd"/>
</dbReference>
<keyword evidence="4 11" id="KW-0378">Hydrolase</keyword>
<evidence type="ECO:0000313" key="16">
    <source>
        <dbReference type="EMBL" id="GAT62434.1"/>
    </source>
</evidence>
<dbReference type="PROSITE" id="PS51195">
    <property type="entry name" value="Q_MOTIF"/>
    <property type="match status" value="1"/>
</dbReference>
<dbReference type="GO" id="GO:0042255">
    <property type="term" value="P:ribosome assembly"/>
    <property type="evidence" value="ECO:0007669"/>
    <property type="project" value="UniProtKB-ARBA"/>
</dbReference>
<dbReference type="AlphaFoldDB" id="A0A170Z938"/>
<dbReference type="InterPro" id="IPR001650">
    <property type="entry name" value="Helicase_C-like"/>
</dbReference>
<evidence type="ECO:0000256" key="11">
    <source>
        <dbReference type="RuleBase" id="RU000492"/>
    </source>
</evidence>
<evidence type="ECO:0000256" key="9">
    <source>
        <dbReference type="ARBA" id="ARBA00074363"/>
    </source>
</evidence>
<dbReference type="InterPro" id="IPR014014">
    <property type="entry name" value="RNA_helicase_DEAD_Q_motif"/>
</dbReference>
<evidence type="ECO:0000256" key="1">
    <source>
        <dbReference type="ARBA" id="ARBA00012552"/>
    </source>
</evidence>
<evidence type="ECO:0000256" key="5">
    <source>
        <dbReference type="ARBA" id="ARBA00022806"/>
    </source>
</evidence>
<gene>
    <name evidence="16" type="ORF">PJIAN_11028</name>
</gene>
<sequence length="563" mass="64061">MTFEELGIREDILKAISELGYEQPMPIQEKVIPVLLNNEHDVVGLAQTGTGKTAAFGLPVLQKTDVKLRQPQTLILCPTRELCLQIADDLLEYSKYINDLKVLPVYGGSSIESQIRSLRKGVHIVVATPGRLLDLMKRGTVKLEAIRNVVMDEADEMLNMGFTESINAILAEIPKDRNTLLFSATMPPEIARIAKNYMNNPQEIVVGNRNESTNNVKHRFYMVHAKDKYLALKRIADFYPNIYGIVFCRTRKETQEIADALIRDGYNADSLHGDLSQPQRDLVMQKFRIRNLQILVATDVAARGLDVNDLTHVINYGLPEDSDIYNHRSGRTGRAGKTGISIAIIHIKEKNRLRDIERKIGKQFEAGTVPTGKAICEKQIISLADKLEKVKVNEEEIAELLPSVFRKLDWLTKEDLIKRLVSLEFNRMFEYYRDATELDIPDERGGRRERGERGDRRSGGAGFARLFVNYGKTDGVFPAHFIDIINENVPRRVEIGKIDILQNFSFIEVEEQSADIVINSLNKIKGLDRKMVVERAQPEGYHGAKKRKFQHEKKERGGWKKNR</sequence>
<dbReference type="CDD" id="cd18787">
    <property type="entry name" value="SF2_C_DEAD"/>
    <property type="match status" value="1"/>
</dbReference>